<accession>A0A255ZQ68</accession>
<keyword evidence="3 6" id="KW-0812">Transmembrane</keyword>
<keyword evidence="8" id="KW-1185">Reference proteome</keyword>
<feature type="transmembrane region" description="Helical" evidence="6">
    <location>
        <begin position="12"/>
        <end position="33"/>
    </location>
</feature>
<evidence type="ECO:0000256" key="1">
    <source>
        <dbReference type="ARBA" id="ARBA00004651"/>
    </source>
</evidence>
<evidence type="ECO:0000313" key="7">
    <source>
        <dbReference type="EMBL" id="OYQ43643.1"/>
    </source>
</evidence>
<feature type="transmembrane region" description="Helical" evidence="6">
    <location>
        <begin position="305"/>
        <end position="323"/>
    </location>
</feature>
<evidence type="ECO:0000256" key="6">
    <source>
        <dbReference type="SAM" id="Phobius"/>
    </source>
</evidence>
<keyword evidence="4 6" id="KW-1133">Transmembrane helix</keyword>
<dbReference type="Proteomes" id="UP000216035">
    <property type="component" value="Unassembled WGS sequence"/>
</dbReference>
<sequence length="481" mass="54524">MSLYRKLFKQTAIYGLTAVVPRMLSFFLVPLYIDLLDEAEYGVVTKLFAYMIFFNVVLSYGFETAYFRFINREPDPERVKSTALYSILFSTTLFAVFAALQASFLSRFMEVSLTQVYLAIAIMVFDALVLVPFSSLRASQRPSFFAVVKIGNVVLNLLLNLFFLLLLPALAHHSFFAGLYMPNSEVFYIFVSNLIASAATFVVLSSDYWKTKYQFDTQLWKKMLQYSWPILISGIAFAINDQFDKILLSKMLPEAIADRELGVYSACYKLGLFMVLFRTAYTLGIEPFFFNHAQNENAPQTYAEITRFFVAAGAIILVGVIVFADVLKLVMIPNAKYWEAMKIVPLIVLANFCLGIYTNLSIWYKLTDKTIFAAYISLIGAAVTLALNFWLIPLYSYTGSAIATLGAYGSMMLVSYALGQKYYPIPYDYRKIGLYLGLAIGLSFVSFYRFRGNIIVAILAFVSFTAVVVWSERKVFLKKRA</sequence>
<dbReference type="Pfam" id="PF01943">
    <property type="entry name" value="Polysacc_synt"/>
    <property type="match status" value="1"/>
</dbReference>
<evidence type="ECO:0000256" key="4">
    <source>
        <dbReference type="ARBA" id="ARBA00022989"/>
    </source>
</evidence>
<dbReference type="InterPro" id="IPR002797">
    <property type="entry name" value="Polysacc_synth"/>
</dbReference>
<feature type="transmembrane region" description="Helical" evidence="6">
    <location>
        <begin position="454"/>
        <end position="471"/>
    </location>
</feature>
<evidence type="ECO:0000256" key="2">
    <source>
        <dbReference type="ARBA" id="ARBA00022475"/>
    </source>
</evidence>
<feature type="transmembrane region" description="Helical" evidence="6">
    <location>
        <begin position="431"/>
        <end position="448"/>
    </location>
</feature>
<feature type="transmembrane region" description="Helical" evidence="6">
    <location>
        <begin position="263"/>
        <end position="284"/>
    </location>
</feature>
<dbReference type="RefSeq" id="WP_094486485.1">
    <property type="nucleotide sequence ID" value="NZ_NOXX01000200.1"/>
</dbReference>
<dbReference type="PANTHER" id="PTHR30250:SF11">
    <property type="entry name" value="O-ANTIGEN TRANSPORTER-RELATED"/>
    <property type="match status" value="1"/>
</dbReference>
<name>A0A255ZQ68_9FLAO</name>
<reference evidence="7 8" key="1">
    <citation type="submission" date="2017-07" db="EMBL/GenBank/DDBJ databases">
        <title>Flavobacterium cyanobacteriorum sp. nov., isolated from cyanobacterial aggregates in a eutrophic lake.</title>
        <authorList>
            <person name="Cai H."/>
        </authorList>
    </citation>
    <scope>NUCLEOTIDE SEQUENCE [LARGE SCALE GENOMIC DNA]</scope>
    <source>
        <strain evidence="7 8">TH167</strain>
    </source>
</reference>
<evidence type="ECO:0000256" key="3">
    <source>
        <dbReference type="ARBA" id="ARBA00022692"/>
    </source>
</evidence>
<feature type="transmembrane region" description="Helical" evidence="6">
    <location>
        <begin position="82"/>
        <end position="104"/>
    </location>
</feature>
<evidence type="ECO:0000313" key="8">
    <source>
        <dbReference type="Proteomes" id="UP000216035"/>
    </source>
</evidence>
<dbReference type="EMBL" id="NOXX01000200">
    <property type="protein sequence ID" value="OYQ43643.1"/>
    <property type="molecule type" value="Genomic_DNA"/>
</dbReference>
<feature type="transmembrane region" description="Helical" evidence="6">
    <location>
        <begin position="48"/>
        <end position="70"/>
    </location>
</feature>
<feature type="transmembrane region" description="Helical" evidence="6">
    <location>
        <begin position="226"/>
        <end position="243"/>
    </location>
</feature>
<dbReference type="InterPro" id="IPR050833">
    <property type="entry name" value="Poly_Biosynth_Transport"/>
</dbReference>
<proteinExistence type="predicted"/>
<gene>
    <name evidence="7" type="ORF">CHX27_09210</name>
</gene>
<dbReference type="GO" id="GO:0005886">
    <property type="term" value="C:plasma membrane"/>
    <property type="evidence" value="ECO:0007669"/>
    <property type="project" value="UniProtKB-SubCell"/>
</dbReference>
<keyword evidence="2" id="KW-1003">Cell membrane</keyword>
<feature type="transmembrane region" description="Helical" evidence="6">
    <location>
        <begin position="116"/>
        <end position="136"/>
    </location>
</feature>
<feature type="transmembrane region" description="Helical" evidence="6">
    <location>
        <begin position="343"/>
        <end position="364"/>
    </location>
</feature>
<keyword evidence="5 6" id="KW-0472">Membrane</keyword>
<organism evidence="7 8">
    <name type="scientific">Flavobacterium aurantiibacter</name>
    <dbReference type="NCBI Taxonomy" id="2023067"/>
    <lineage>
        <taxon>Bacteria</taxon>
        <taxon>Pseudomonadati</taxon>
        <taxon>Bacteroidota</taxon>
        <taxon>Flavobacteriia</taxon>
        <taxon>Flavobacteriales</taxon>
        <taxon>Flavobacteriaceae</taxon>
        <taxon>Flavobacterium</taxon>
    </lineage>
</organism>
<comment type="subcellular location">
    <subcellularLocation>
        <location evidence="1">Cell membrane</location>
        <topology evidence="1">Multi-pass membrane protein</topology>
    </subcellularLocation>
</comment>
<feature type="transmembrane region" description="Helical" evidence="6">
    <location>
        <begin position="397"/>
        <end position="419"/>
    </location>
</feature>
<protein>
    <submittedName>
        <fullName evidence="7">Polysaccharide biosynthesis protein</fullName>
    </submittedName>
</protein>
<evidence type="ECO:0000256" key="5">
    <source>
        <dbReference type="ARBA" id="ARBA00023136"/>
    </source>
</evidence>
<comment type="caution">
    <text evidence="7">The sequence shown here is derived from an EMBL/GenBank/DDBJ whole genome shotgun (WGS) entry which is preliminary data.</text>
</comment>
<feature type="transmembrane region" description="Helical" evidence="6">
    <location>
        <begin position="186"/>
        <end position="205"/>
    </location>
</feature>
<dbReference type="AlphaFoldDB" id="A0A255ZQ68"/>
<dbReference type="PANTHER" id="PTHR30250">
    <property type="entry name" value="PST FAMILY PREDICTED COLANIC ACID TRANSPORTER"/>
    <property type="match status" value="1"/>
</dbReference>
<dbReference type="OrthoDB" id="9814608at2"/>
<feature type="transmembrane region" description="Helical" evidence="6">
    <location>
        <begin position="371"/>
        <end position="391"/>
    </location>
</feature>